<keyword evidence="1" id="KW-0863">Zinc-finger</keyword>
<keyword evidence="5" id="KW-1185">Reference proteome</keyword>
<dbReference type="InParanoid" id="A0A078BD10"/>
<protein>
    <submittedName>
        <fullName evidence="4">Tldc domain-containing protein</fullName>
    </submittedName>
</protein>
<evidence type="ECO:0000259" key="2">
    <source>
        <dbReference type="PROSITE" id="PS50089"/>
    </source>
</evidence>
<keyword evidence="1" id="KW-0862">Zinc</keyword>
<dbReference type="InterPro" id="IPR013083">
    <property type="entry name" value="Znf_RING/FYVE/PHD"/>
</dbReference>
<accession>A0A078BD10</accession>
<dbReference type="Proteomes" id="UP000039865">
    <property type="component" value="Unassembled WGS sequence"/>
</dbReference>
<reference evidence="4 5" key="1">
    <citation type="submission" date="2014-06" db="EMBL/GenBank/DDBJ databases">
        <authorList>
            <person name="Swart Estienne"/>
        </authorList>
    </citation>
    <scope>NUCLEOTIDE SEQUENCE [LARGE SCALE GENOMIC DNA]</scope>
    <source>
        <strain evidence="4 5">130c</strain>
    </source>
</reference>
<dbReference type="PROSITE" id="PS51886">
    <property type="entry name" value="TLDC"/>
    <property type="match status" value="1"/>
</dbReference>
<dbReference type="EMBL" id="CCKQ01019470">
    <property type="protein sequence ID" value="CDW91483.1"/>
    <property type="molecule type" value="Genomic_DNA"/>
</dbReference>
<dbReference type="AlphaFoldDB" id="A0A078BD10"/>
<feature type="domain" description="TLDc" evidence="3">
    <location>
        <begin position="207"/>
        <end position="382"/>
    </location>
</feature>
<proteinExistence type="predicted"/>
<name>A0A078BD10_STYLE</name>
<evidence type="ECO:0000259" key="3">
    <source>
        <dbReference type="PROSITE" id="PS51886"/>
    </source>
</evidence>
<dbReference type="OrthoDB" id="2392539at2759"/>
<organism evidence="4 5">
    <name type="scientific">Stylonychia lemnae</name>
    <name type="common">Ciliate</name>
    <dbReference type="NCBI Taxonomy" id="5949"/>
    <lineage>
        <taxon>Eukaryota</taxon>
        <taxon>Sar</taxon>
        <taxon>Alveolata</taxon>
        <taxon>Ciliophora</taxon>
        <taxon>Intramacronucleata</taxon>
        <taxon>Spirotrichea</taxon>
        <taxon>Stichotrichia</taxon>
        <taxon>Sporadotrichida</taxon>
        <taxon>Oxytrichidae</taxon>
        <taxon>Stylonychinae</taxon>
        <taxon>Stylonychia</taxon>
    </lineage>
</organism>
<evidence type="ECO:0000313" key="4">
    <source>
        <dbReference type="EMBL" id="CDW91483.1"/>
    </source>
</evidence>
<dbReference type="GO" id="GO:0008270">
    <property type="term" value="F:zinc ion binding"/>
    <property type="evidence" value="ECO:0007669"/>
    <property type="project" value="UniProtKB-KW"/>
</dbReference>
<dbReference type="Gene3D" id="3.30.40.10">
    <property type="entry name" value="Zinc/RING finger domain, C3HC4 (zinc finger)"/>
    <property type="match status" value="1"/>
</dbReference>
<feature type="domain" description="RING-type" evidence="2">
    <location>
        <begin position="4"/>
        <end position="50"/>
    </location>
</feature>
<gene>
    <name evidence="4" type="primary">Contig18674.g19835</name>
    <name evidence="4" type="ORF">STYLEM_20638</name>
</gene>
<dbReference type="SUPFAM" id="SSF57845">
    <property type="entry name" value="B-box zinc-binding domain"/>
    <property type="match status" value="1"/>
</dbReference>
<dbReference type="InterPro" id="IPR001841">
    <property type="entry name" value="Znf_RING"/>
</dbReference>
<dbReference type="Gene3D" id="3.30.160.60">
    <property type="entry name" value="Classic Zinc Finger"/>
    <property type="match status" value="1"/>
</dbReference>
<dbReference type="CDD" id="cd19756">
    <property type="entry name" value="Bbox2"/>
    <property type="match status" value="1"/>
</dbReference>
<dbReference type="Pfam" id="PF07534">
    <property type="entry name" value="TLD"/>
    <property type="match status" value="1"/>
</dbReference>
<sequence>MLICQHCKKFYNLQERKPFLLSCGDILCTQCYNNQKDQVQNLQIQCPFDEKHLCPVDQQIIEPMYLIRILKNNDFFCINCDIHSQENANIYCQNQHQLICNYCWVKDANKKIVNDHTQYLNFERIFLDEAFDKMIPILKLEIDKFQQKSFNEKHQKIIQEDAQLKIEQDKRKHFDLQKLDQIVVIPFNIDKLYHNMYLEFRRLVNEQVNNLLRISNNNTLLTNKLRNEQKDVKLIYQASRDGFKAIDFHSRCDNKGPTISFVLSIFGKTFGGYTPIPWTSPQNSQMIRNDDSFLFSLTKNALYQQNQYFDCYVTHKKEQLMIFGKEAGINIQNDCNQQFNQCIMSQKQIDDQGAWIAQLGENDNIAGYSRFKVVDLEVYQVIF</sequence>
<evidence type="ECO:0000256" key="1">
    <source>
        <dbReference type="PROSITE-ProRule" id="PRU00175"/>
    </source>
</evidence>
<evidence type="ECO:0000313" key="5">
    <source>
        <dbReference type="Proteomes" id="UP000039865"/>
    </source>
</evidence>
<keyword evidence="1" id="KW-0479">Metal-binding</keyword>
<dbReference type="InterPro" id="IPR006571">
    <property type="entry name" value="TLDc_dom"/>
</dbReference>
<dbReference type="PROSITE" id="PS50089">
    <property type="entry name" value="ZF_RING_2"/>
    <property type="match status" value="1"/>
</dbReference>